<feature type="domain" description="Cyclin C-terminal" evidence="6">
    <location>
        <begin position="430"/>
        <end position="545"/>
    </location>
</feature>
<dbReference type="InterPro" id="IPR039361">
    <property type="entry name" value="Cyclin"/>
</dbReference>
<gene>
    <name evidence="7" type="primary">CycB3</name>
    <name evidence="7" type="ORF">g.1626</name>
</gene>
<dbReference type="SMART" id="SM01332">
    <property type="entry name" value="Cyclin_C"/>
    <property type="match status" value="1"/>
</dbReference>
<proteinExistence type="inferred from homology"/>
<dbReference type="FunFam" id="1.10.472.10:FF:000001">
    <property type="entry name" value="G2/mitotic-specific cyclin"/>
    <property type="match status" value="1"/>
</dbReference>
<feature type="domain" description="Cyclin-like" evidence="5">
    <location>
        <begin position="434"/>
        <end position="519"/>
    </location>
</feature>
<dbReference type="GO" id="GO:0005634">
    <property type="term" value="C:nucleus"/>
    <property type="evidence" value="ECO:0007669"/>
    <property type="project" value="UniProtKB-ARBA"/>
</dbReference>
<dbReference type="GO" id="GO:0044772">
    <property type="term" value="P:mitotic cell cycle phase transition"/>
    <property type="evidence" value="ECO:0007669"/>
    <property type="project" value="InterPro"/>
</dbReference>
<dbReference type="EMBL" id="GBXI01013800">
    <property type="protein sequence ID" value="JAD00492.1"/>
    <property type="molecule type" value="Transcribed_RNA"/>
</dbReference>
<dbReference type="AlphaFoldDB" id="A0A0A1WNS0"/>
<dbReference type="InterPro" id="IPR006671">
    <property type="entry name" value="Cyclin_N"/>
</dbReference>
<keyword evidence="2 4" id="KW-0195">Cyclin</keyword>
<keyword evidence="1" id="KW-0132">Cell division</keyword>
<reference evidence="7" key="2">
    <citation type="journal article" date="2015" name="Gigascience">
        <title>Reconstructing a comprehensive transcriptome assembly of a white-pupal translocated strain of the pest fruit fly Bactrocera cucurbitae.</title>
        <authorList>
            <person name="Sim S.B."/>
            <person name="Calla B."/>
            <person name="Hall B."/>
            <person name="DeRego T."/>
            <person name="Geib S.M."/>
        </authorList>
    </citation>
    <scope>NUCLEOTIDE SEQUENCE</scope>
</reference>
<organism evidence="7">
    <name type="scientific">Zeugodacus cucurbitae</name>
    <name type="common">Melon fruit fly</name>
    <name type="synonym">Bactrocera cucurbitae</name>
    <dbReference type="NCBI Taxonomy" id="28588"/>
    <lineage>
        <taxon>Eukaryota</taxon>
        <taxon>Metazoa</taxon>
        <taxon>Ecdysozoa</taxon>
        <taxon>Arthropoda</taxon>
        <taxon>Hexapoda</taxon>
        <taxon>Insecta</taxon>
        <taxon>Pterygota</taxon>
        <taxon>Neoptera</taxon>
        <taxon>Endopterygota</taxon>
        <taxon>Diptera</taxon>
        <taxon>Brachycera</taxon>
        <taxon>Muscomorpha</taxon>
        <taxon>Tephritoidea</taxon>
        <taxon>Tephritidae</taxon>
        <taxon>Zeugodacus</taxon>
        <taxon>Zeugodacus</taxon>
    </lineage>
</organism>
<dbReference type="InterPro" id="IPR046965">
    <property type="entry name" value="Cyclin_A/B-like"/>
</dbReference>
<protein>
    <submittedName>
        <fullName evidence="7">G2/mitotic-specific cyclin-B3</fullName>
    </submittedName>
</protein>
<evidence type="ECO:0000259" key="6">
    <source>
        <dbReference type="SMART" id="SM01332"/>
    </source>
</evidence>
<dbReference type="OrthoDB" id="5590282at2759"/>
<comment type="similarity">
    <text evidence="4">Belongs to the cyclin family.</text>
</comment>
<dbReference type="PANTHER" id="PTHR10177">
    <property type="entry name" value="CYCLINS"/>
    <property type="match status" value="1"/>
</dbReference>
<dbReference type="SUPFAM" id="SSF47954">
    <property type="entry name" value="Cyclin-like"/>
    <property type="match status" value="2"/>
</dbReference>
<feature type="domain" description="Cyclin-like" evidence="5">
    <location>
        <begin position="337"/>
        <end position="421"/>
    </location>
</feature>
<evidence type="ECO:0000313" key="7">
    <source>
        <dbReference type="EMBL" id="JAD00492.1"/>
    </source>
</evidence>
<accession>A0A0A1WNS0</accession>
<keyword evidence="3" id="KW-0131">Cell cycle</keyword>
<dbReference type="CTD" id="42971"/>
<evidence type="ECO:0000256" key="4">
    <source>
        <dbReference type="RuleBase" id="RU000383"/>
    </source>
</evidence>
<evidence type="ECO:0000256" key="3">
    <source>
        <dbReference type="ARBA" id="ARBA00023306"/>
    </source>
</evidence>
<dbReference type="CDD" id="cd20510">
    <property type="entry name" value="CYCLIN_CCNB3_rpt2"/>
    <property type="match status" value="1"/>
</dbReference>
<evidence type="ECO:0000256" key="1">
    <source>
        <dbReference type="ARBA" id="ARBA00022618"/>
    </source>
</evidence>
<dbReference type="Gene3D" id="1.10.472.10">
    <property type="entry name" value="Cyclin-like"/>
    <property type="match status" value="2"/>
</dbReference>
<dbReference type="Pfam" id="PF00134">
    <property type="entry name" value="Cyclin_N"/>
    <property type="match status" value="1"/>
</dbReference>
<dbReference type="Pfam" id="PF02984">
    <property type="entry name" value="Cyclin_C"/>
    <property type="match status" value="1"/>
</dbReference>
<dbReference type="InterPro" id="IPR013763">
    <property type="entry name" value="Cyclin-like_dom"/>
</dbReference>
<name>A0A0A1WNS0_ZEUCU</name>
<evidence type="ECO:0000259" key="5">
    <source>
        <dbReference type="SMART" id="SM00385"/>
    </source>
</evidence>
<dbReference type="GeneID" id="105218780"/>
<sequence length="569" mass="64596">MAPTKNTRAVSKQAVSTTITTLMPQPRKALTRRGTINVQDQNVDIIQTRGKRKAEHSPAKNDKIKRSALGNLTNNVKLTTMTTNKMHSEEDLKQNQNFTKRKENHIIGTHAQVLKETQNTIGNTDAVARNVPQKKMATRASTRNANLANSTIAKILEDNSYKAPIPKIETVPSAPSVKTRKSENNNLMPPLPAAPVAVAVPLKPALPNKPVRRISNEFNKTEESLYMSALEDISSSESMRLSGNFEAAKRRSALLLQEKMKVDGSPDKEIGDKPPPTSVPEGVEDFDKANWNDIFQVSHYAMDIFNYMKSREEEFPVTDYMEKQIHLTKWMRTLLVDWMVEVQETFELNHETLYLAVKIVDLFLCRVIINKDVLQLLGASALFIACKFDERTPPLIEDFLYICDGAYKHNELIRMEMTTLRTINYDLGIPLSYRFLRRYARCAKVSMPTLTLARYILELSLMDYATIQFSDSKLACAALFMALRLHGDTNPWTLTLEYYTGYLLTDFAEIVPVLNAALHRKPKVKTIRSKYSHKIFHEVAKVPLLTTEELFENNLDLNISIKLDESKSS</sequence>
<dbReference type="GO" id="GO:0016538">
    <property type="term" value="F:cyclin-dependent protein serine/threonine kinase regulator activity"/>
    <property type="evidence" value="ECO:0007669"/>
    <property type="project" value="InterPro"/>
</dbReference>
<dbReference type="InterPro" id="IPR004367">
    <property type="entry name" value="Cyclin_C-dom"/>
</dbReference>
<dbReference type="PIRSF" id="PIRSF001771">
    <property type="entry name" value="Cyclin_A_B_D_E"/>
    <property type="match status" value="1"/>
</dbReference>
<dbReference type="GO" id="GO:0051301">
    <property type="term" value="P:cell division"/>
    <property type="evidence" value="ECO:0007669"/>
    <property type="project" value="UniProtKB-KW"/>
</dbReference>
<dbReference type="SMART" id="SM00385">
    <property type="entry name" value="CYCLIN"/>
    <property type="match status" value="2"/>
</dbReference>
<dbReference type="CDD" id="cd20508">
    <property type="entry name" value="CYCLIN_CCNB3_rpt1"/>
    <property type="match status" value="1"/>
</dbReference>
<dbReference type="InterPro" id="IPR036915">
    <property type="entry name" value="Cyclin-like_sf"/>
</dbReference>
<reference evidence="7" key="1">
    <citation type="submission" date="2014-11" db="EMBL/GenBank/DDBJ databases">
        <authorList>
            <person name="Geib S."/>
        </authorList>
    </citation>
    <scope>NUCLEOTIDE SEQUENCE</scope>
</reference>
<evidence type="ECO:0000256" key="2">
    <source>
        <dbReference type="ARBA" id="ARBA00023127"/>
    </source>
</evidence>